<dbReference type="Proteomes" id="UP000629468">
    <property type="component" value="Unassembled WGS sequence"/>
</dbReference>
<comment type="caution">
    <text evidence="1">The sequence shown here is derived from an EMBL/GenBank/DDBJ whole genome shotgun (WGS) entry which is preliminary data.</text>
</comment>
<organism evidence="1 2">
    <name type="scientific">Agaricus bisporus var. burnettii</name>
    <dbReference type="NCBI Taxonomy" id="192524"/>
    <lineage>
        <taxon>Eukaryota</taxon>
        <taxon>Fungi</taxon>
        <taxon>Dikarya</taxon>
        <taxon>Basidiomycota</taxon>
        <taxon>Agaricomycotina</taxon>
        <taxon>Agaricomycetes</taxon>
        <taxon>Agaricomycetidae</taxon>
        <taxon>Agaricales</taxon>
        <taxon>Agaricineae</taxon>
        <taxon>Agaricaceae</taxon>
        <taxon>Agaricus</taxon>
    </lineage>
</organism>
<evidence type="ECO:0008006" key="3">
    <source>
        <dbReference type="Google" id="ProtNLM"/>
    </source>
</evidence>
<protein>
    <recommendedName>
        <fullName evidence="3">F-box domain-containing protein</fullName>
    </recommendedName>
</protein>
<accession>A0A8H7C333</accession>
<name>A0A8H7C333_AGABI</name>
<sequence>MNRRMSLQGGTSSWAGINDLPNEILLHILFKTISYTQELHEWFFCVHQHSTTRVTIMKVCRRWFQLTQGSPKFWTSFTIGNPWGDPNKTERITPRRELLEIGQARSGNWPIYINLYHGSFSAYPQDSIFMMTALSPSINRWGRIDLALDEGTASAFLDLHYSSTAGLKEIRACSFCSAETNNRLLEAFGLWPNLQKLVWIFATGLPTTDQPTFHNRLCCFPWKHLRDISLEVSWTLTEFLAFFKSSTSAEIIRLNMRRHPTGSSDLPLHPIVNLPKLRYLGIESDSGVYCYVGYLNFPGIKCIALSQKIVSLGNSWGTDPSPIPSTEFQQFLNRTARSAQGMIVHGYPFSAAEAVRLFSNEDMLCIPVIEIDVGEAAAAAIVEHMKSNTSSTIPVVKRQGRLVGWCHDEASCRALNRILPSFDFKYHGWMHPYYPNHH</sequence>
<dbReference type="Gene3D" id="1.20.1280.50">
    <property type="match status" value="1"/>
</dbReference>
<gene>
    <name evidence="1" type="ORF">Agabi119p4_10702</name>
</gene>
<proteinExistence type="predicted"/>
<dbReference type="EMBL" id="JABXXO010000014">
    <property type="protein sequence ID" value="KAF7761293.1"/>
    <property type="molecule type" value="Genomic_DNA"/>
</dbReference>
<dbReference type="AlphaFoldDB" id="A0A8H7C333"/>
<evidence type="ECO:0000313" key="1">
    <source>
        <dbReference type="EMBL" id="KAF7761293.1"/>
    </source>
</evidence>
<reference evidence="1 2" key="1">
    <citation type="journal article" name="Sci. Rep.">
        <title>Telomere-to-telomere assembled and centromere annotated genomes of the two main subspecies of the button mushroom Agaricus bisporus reveal especially polymorphic chromosome ends.</title>
        <authorList>
            <person name="Sonnenberg A.S.M."/>
            <person name="Sedaghat-Telgerd N."/>
            <person name="Lavrijssen B."/>
            <person name="Ohm R.A."/>
            <person name="Hendrickx P.M."/>
            <person name="Scholtmeijer K."/>
            <person name="Baars J.J.P."/>
            <person name="van Peer A."/>
        </authorList>
    </citation>
    <scope>NUCLEOTIDE SEQUENCE [LARGE SCALE GENOMIC DNA]</scope>
    <source>
        <strain evidence="1 2">H119_p4</strain>
    </source>
</reference>
<evidence type="ECO:0000313" key="2">
    <source>
        <dbReference type="Proteomes" id="UP000629468"/>
    </source>
</evidence>